<organism evidence="2 3">
    <name type="scientific">Thiothrix lacustris</name>
    <dbReference type="NCBI Taxonomy" id="525917"/>
    <lineage>
        <taxon>Bacteria</taxon>
        <taxon>Pseudomonadati</taxon>
        <taxon>Pseudomonadota</taxon>
        <taxon>Gammaproteobacteria</taxon>
        <taxon>Thiotrichales</taxon>
        <taxon>Thiotrichaceae</taxon>
        <taxon>Thiothrix</taxon>
    </lineage>
</organism>
<feature type="domain" description="EF-hand" evidence="1">
    <location>
        <begin position="2"/>
        <end position="38"/>
    </location>
</feature>
<dbReference type="InterPro" id="IPR027405">
    <property type="entry name" value="YidB-like"/>
</dbReference>
<dbReference type="Pfam" id="PF20159">
    <property type="entry name" value="YidB"/>
    <property type="match status" value="1"/>
</dbReference>
<protein>
    <recommendedName>
        <fullName evidence="1">EF-hand domain-containing protein</fullName>
    </recommendedName>
</protein>
<dbReference type="STRING" id="1123401.GCA_000621325_02130"/>
<reference evidence="2 3" key="1">
    <citation type="submission" date="2017-01" db="EMBL/GenBank/DDBJ databases">
        <title>Novel large sulfur bacteria in the metagenomes of groundwater-fed chemosynthetic microbial mats in the Lake Huron basin.</title>
        <authorList>
            <person name="Sharrar A.M."/>
            <person name="Flood B.E."/>
            <person name="Bailey J.V."/>
            <person name="Jones D.S."/>
            <person name="Biddanda B."/>
            <person name="Ruberg S.A."/>
            <person name="Marcus D.N."/>
            <person name="Dick G.J."/>
        </authorList>
    </citation>
    <scope>NUCLEOTIDE SEQUENCE [LARGE SCALE GENOMIC DNA]</scope>
    <source>
        <strain evidence="2">A8</strain>
    </source>
</reference>
<dbReference type="InterPro" id="IPR002048">
    <property type="entry name" value="EF_hand_dom"/>
</dbReference>
<accession>A0A1Y1QCN3</accession>
<dbReference type="Proteomes" id="UP000192491">
    <property type="component" value="Unassembled WGS sequence"/>
</dbReference>
<dbReference type="AlphaFoldDB" id="A0A1Y1QCN3"/>
<sequence length="156" mass="15670">MDIMQIAVQMFKSQLDKDHDGQLEMTEIASAMMGLMGNGQNQAQAGGLGGLASMISGMQGGGDSGLASLAASWLGNGANAQPSGGQLTQMFGQDKIAAFAQQLGISQEQALNGLQAAVPEAVDKASPTGSLDLNSLLESVGGVSGAIGLASKLFGR</sequence>
<dbReference type="PROSITE" id="PS50222">
    <property type="entry name" value="EF_HAND_2"/>
    <property type="match status" value="1"/>
</dbReference>
<dbReference type="InterPro" id="IPR018247">
    <property type="entry name" value="EF_Hand_1_Ca_BS"/>
</dbReference>
<comment type="caution">
    <text evidence="2">The sequence shown here is derived from an EMBL/GenBank/DDBJ whole genome shotgun (WGS) entry which is preliminary data.</text>
</comment>
<gene>
    <name evidence="2" type="ORF">BWK73_42505</name>
</gene>
<evidence type="ECO:0000313" key="3">
    <source>
        <dbReference type="Proteomes" id="UP000192491"/>
    </source>
</evidence>
<name>A0A1Y1QCN3_9GAMM</name>
<dbReference type="PROSITE" id="PS00018">
    <property type="entry name" value="EF_HAND_1"/>
    <property type="match status" value="1"/>
</dbReference>
<dbReference type="EMBL" id="MTEJ01000479">
    <property type="protein sequence ID" value="OQX02525.1"/>
    <property type="molecule type" value="Genomic_DNA"/>
</dbReference>
<dbReference type="eggNOG" id="COG3753">
    <property type="taxonomic scope" value="Bacteria"/>
</dbReference>
<evidence type="ECO:0000313" key="2">
    <source>
        <dbReference type="EMBL" id="OQX02525.1"/>
    </source>
</evidence>
<dbReference type="InterPro" id="IPR045372">
    <property type="entry name" value="YidB"/>
</dbReference>
<dbReference type="GO" id="GO:0005509">
    <property type="term" value="F:calcium ion binding"/>
    <property type="evidence" value="ECO:0007669"/>
    <property type="project" value="InterPro"/>
</dbReference>
<proteinExistence type="predicted"/>
<dbReference type="SUPFAM" id="SSF140804">
    <property type="entry name" value="YidB-like"/>
    <property type="match status" value="1"/>
</dbReference>
<evidence type="ECO:0000259" key="1">
    <source>
        <dbReference type="PROSITE" id="PS50222"/>
    </source>
</evidence>
<dbReference type="Gene3D" id="1.10.10.690">
    <property type="entry name" value="YidB-like"/>
    <property type="match status" value="1"/>
</dbReference>